<sequence>MAKRSKLKRLDKEIFNQSKGESLRTITMFYVKILLSVIHLYHPLGAAATIGQYVDKRILEKLLELVKKSITNLGEVKHCLDQFVERKLFCDVPDSKKPRKTNRRHYPSRKDLRNRIAREISAQYSNDDQESLRHKIEDWCNLPNRCTFTDHGTSHQTKELKQIPQKRNYIFSSTKKLGKRDYCGIIYPDSYQHYLRSNLKFSSVYGRYISSVPAYLQNRPLQFAKLCLKSRYQRLGEYQDGDLSSVNFQKGEYNVKSSRKDNSIEDTEDAFSKSSLSELPDIKETPKDIKETEVSGRETEGVKTGQPSLSARLRKNLQEQLNAVKEFTFLVDDNNILREALSGVKPVYDMLTKNCPNNHGLLLRNSPVKKKLKLNQVEYHQVFHKKLPKGRKWKKRTSTPIVLPDKLEGRRKMMS</sequence>
<comment type="caution">
    <text evidence="2">The sequence shown here is derived from an EMBL/GenBank/DDBJ whole genome shotgun (WGS) entry which is preliminary data.</text>
</comment>
<evidence type="ECO:0000313" key="2">
    <source>
        <dbReference type="EMBL" id="PFX18845.1"/>
    </source>
</evidence>
<dbReference type="AlphaFoldDB" id="A0A2B4RRF6"/>
<name>A0A2B4RRF6_STYPI</name>
<organism evidence="2 3">
    <name type="scientific">Stylophora pistillata</name>
    <name type="common">Smooth cauliflower coral</name>
    <dbReference type="NCBI Taxonomy" id="50429"/>
    <lineage>
        <taxon>Eukaryota</taxon>
        <taxon>Metazoa</taxon>
        <taxon>Cnidaria</taxon>
        <taxon>Anthozoa</taxon>
        <taxon>Hexacorallia</taxon>
        <taxon>Scleractinia</taxon>
        <taxon>Astrocoeniina</taxon>
        <taxon>Pocilloporidae</taxon>
        <taxon>Stylophora</taxon>
    </lineage>
</organism>
<evidence type="ECO:0000313" key="3">
    <source>
        <dbReference type="Proteomes" id="UP000225706"/>
    </source>
</evidence>
<dbReference type="PANTHER" id="PTHR47456">
    <property type="entry name" value="PHD-TYPE DOMAIN-CONTAINING PROTEIN"/>
    <property type="match status" value="1"/>
</dbReference>
<dbReference type="Pfam" id="PF15299">
    <property type="entry name" value="ALS2CR8"/>
    <property type="match status" value="1"/>
</dbReference>
<protein>
    <submittedName>
        <fullName evidence="2">Uncharacterized protein</fullName>
    </submittedName>
</protein>
<accession>A0A2B4RRF6</accession>
<dbReference type="Proteomes" id="UP000225706">
    <property type="component" value="Unassembled WGS sequence"/>
</dbReference>
<feature type="compositionally biased region" description="Basic and acidic residues" evidence="1">
    <location>
        <begin position="280"/>
        <end position="301"/>
    </location>
</feature>
<feature type="region of interest" description="Disordered" evidence="1">
    <location>
        <begin position="257"/>
        <end position="306"/>
    </location>
</feature>
<dbReference type="EMBL" id="LSMT01000389">
    <property type="protein sequence ID" value="PFX18845.1"/>
    <property type="molecule type" value="Genomic_DNA"/>
</dbReference>
<dbReference type="GO" id="GO:0003700">
    <property type="term" value="F:DNA-binding transcription factor activity"/>
    <property type="evidence" value="ECO:0007669"/>
    <property type="project" value="InterPro"/>
</dbReference>
<dbReference type="InterPro" id="IPR029309">
    <property type="entry name" value="CaRF"/>
</dbReference>
<dbReference type="OrthoDB" id="5988469at2759"/>
<proteinExistence type="predicted"/>
<dbReference type="PANTHER" id="PTHR47456:SF1">
    <property type="entry name" value="PHD-TYPE DOMAIN-CONTAINING PROTEIN"/>
    <property type="match status" value="1"/>
</dbReference>
<evidence type="ECO:0000256" key="1">
    <source>
        <dbReference type="SAM" id="MobiDB-lite"/>
    </source>
</evidence>
<reference evidence="3" key="1">
    <citation type="journal article" date="2017" name="bioRxiv">
        <title>Comparative analysis of the genomes of Stylophora pistillata and Acropora digitifera provides evidence for extensive differences between species of corals.</title>
        <authorList>
            <person name="Voolstra C.R."/>
            <person name="Li Y."/>
            <person name="Liew Y.J."/>
            <person name="Baumgarten S."/>
            <person name="Zoccola D."/>
            <person name="Flot J.-F."/>
            <person name="Tambutte S."/>
            <person name="Allemand D."/>
            <person name="Aranda M."/>
        </authorList>
    </citation>
    <scope>NUCLEOTIDE SEQUENCE [LARGE SCALE GENOMIC DNA]</scope>
</reference>
<keyword evidence="3" id="KW-1185">Reference proteome</keyword>
<gene>
    <name evidence="2" type="ORF">AWC38_SpisGene16755</name>
</gene>